<dbReference type="RefSeq" id="WP_074598189.1">
    <property type="nucleotide sequence ID" value="NZ_FNHF01000001.1"/>
</dbReference>
<name>A0A1G9PRT3_9BACI</name>
<dbReference type="AlphaFoldDB" id="A0A1G9PRT3"/>
<dbReference type="Proteomes" id="UP000182347">
    <property type="component" value="Unassembled WGS sequence"/>
</dbReference>
<dbReference type="PROSITE" id="PS51186">
    <property type="entry name" value="GNAT"/>
    <property type="match status" value="1"/>
</dbReference>
<keyword evidence="3" id="KW-1185">Reference proteome</keyword>
<dbReference type="PANTHER" id="PTHR43617">
    <property type="entry name" value="L-AMINO ACID N-ACETYLTRANSFERASE"/>
    <property type="match status" value="1"/>
</dbReference>
<dbReference type="CDD" id="cd04301">
    <property type="entry name" value="NAT_SF"/>
    <property type="match status" value="1"/>
</dbReference>
<feature type="domain" description="N-acetyltransferase" evidence="1">
    <location>
        <begin position="2"/>
        <end position="171"/>
    </location>
</feature>
<proteinExistence type="predicted"/>
<dbReference type="GO" id="GO:0016747">
    <property type="term" value="F:acyltransferase activity, transferring groups other than amino-acyl groups"/>
    <property type="evidence" value="ECO:0007669"/>
    <property type="project" value="InterPro"/>
</dbReference>
<dbReference type="STRING" id="482461.SAMN05216244_1546"/>
<dbReference type="InterPro" id="IPR050276">
    <property type="entry name" value="MshD_Acetyltransferase"/>
</dbReference>
<dbReference type="EMBL" id="FNHF01000001">
    <property type="protein sequence ID" value="SDM01532.1"/>
    <property type="molecule type" value="Genomic_DNA"/>
</dbReference>
<evidence type="ECO:0000313" key="3">
    <source>
        <dbReference type="Proteomes" id="UP000182347"/>
    </source>
</evidence>
<dbReference type="SUPFAM" id="SSF55729">
    <property type="entry name" value="Acyl-CoA N-acyltransferases (Nat)"/>
    <property type="match status" value="1"/>
</dbReference>
<keyword evidence="2" id="KW-0012">Acyltransferase</keyword>
<dbReference type="Gene3D" id="3.40.630.30">
    <property type="match status" value="1"/>
</dbReference>
<reference evidence="3" key="1">
    <citation type="submission" date="2016-10" db="EMBL/GenBank/DDBJ databases">
        <authorList>
            <person name="Varghese N."/>
            <person name="Submissions S."/>
        </authorList>
    </citation>
    <scope>NUCLEOTIDE SEQUENCE [LARGE SCALE GENOMIC DNA]</scope>
    <source>
        <strain evidence="3">CGMCC 1.6199</strain>
    </source>
</reference>
<gene>
    <name evidence="2" type="ORF">SAMN05216244_1546</name>
</gene>
<evidence type="ECO:0000259" key="1">
    <source>
        <dbReference type="PROSITE" id="PS51186"/>
    </source>
</evidence>
<dbReference type="OrthoDB" id="5292888at2"/>
<accession>A0A1G9PRT3</accession>
<dbReference type="PANTHER" id="PTHR43617:SF30">
    <property type="entry name" value="HISTONE ACETYLTRANSFERASE"/>
    <property type="match status" value="1"/>
</dbReference>
<sequence length="183" mass="21119">MYHIRKAELKDAEQIANVHVNSWKSTYFELINEKDMSNITFENRKALWETILKMPTSGQVALVVENTDGEIVGFVSGGKERTKRFGYDGEIYAIYLLADYQRKGLGTWMLAAFTEEMVREGYQSMLVWVLTQNPSSRFYAKHGARQIEKEDTTIGEGTYQESAFGWKDIHELSKKLKSLEQRS</sequence>
<dbReference type="InterPro" id="IPR016181">
    <property type="entry name" value="Acyl_CoA_acyltransferase"/>
</dbReference>
<evidence type="ECO:0000313" key="2">
    <source>
        <dbReference type="EMBL" id="SDM01532.1"/>
    </source>
</evidence>
<keyword evidence="2" id="KW-0808">Transferase</keyword>
<organism evidence="2 3">
    <name type="scientific">Sediminibacillus halophilus</name>
    <dbReference type="NCBI Taxonomy" id="482461"/>
    <lineage>
        <taxon>Bacteria</taxon>
        <taxon>Bacillati</taxon>
        <taxon>Bacillota</taxon>
        <taxon>Bacilli</taxon>
        <taxon>Bacillales</taxon>
        <taxon>Bacillaceae</taxon>
        <taxon>Sediminibacillus</taxon>
    </lineage>
</organism>
<dbReference type="InterPro" id="IPR000182">
    <property type="entry name" value="GNAT_dom"/>
</dbReference>
<protein>
    <submittedName>
        <fullName evidence="2">L-amino acid N-acyltransferase YncA</fullName>
    </submittedName>
</protein>
<dbReference type="Pfam" id="PF00583">
    <property type="entry name" value="Acetyltransf_1"/>
    <property type="match status" value="1"/>
</dbReference>